<dbReference type="Proteomes" id="UP000323565">
    <property type="component" value="Chromosome"/>
</dbReference>
<evidence type="ECO:0000256" key="1">
    <source>
        <dbReference type="SAM" id="MobiDB-lite"/>
    </source>
</evidence>
<evidence type="ECO:0008006" key="6">
    <source>
        <dbReference type="Google" id="ProtNLM"/>
    </source>
</evidence>
<keyword evidence="2" id="KW-0472">Membrane</keyword>
<evidence type="ECO:0000256" key="2">
    <source>
        <dbReference type="SAM" id="Phobius"/>
    </source>
</evidence>
<gene>
    <name evidence="4" type="ORF">FV141_10735</name>
</gene>
<dbReference type="EMBL" id="CP043031">
    <property type="protein sequence ID" value="QEH93954.1"/>
    <property type="molecule type" value="Genomic_DNA"/>
</dbReference>
<feature type="compositionally biased region" description="Polar residues" evidence="1">
    <location>
        <begin position="167"/>
        <end position="176"/>
    </location>
</feature>
<sequence>MLARPFSSARALAGAAGLGVIAVTGASAASALPMAPGGSSAIFQSPTCGANGTLVTVTLTNGSELVQTFTASAGGSPVSPAATTVAPYASTTVTLSIPSGAGAVYINAGGVGVGSLPLDQCAPAPEPSSSTPTSTPTRTHSAPAPTTDNVPAPGLPSATSDVPAPTEPSTTRSNEMSPTATSSPSSSASSSSSSSTSPSSSKTSSRTPSSSASSLAAPAFDDSDGPSNLTLAIGLGVVLLGVGGAAAMFFREFK</sequence>
<evidence type="ECO:0000313" key="4">
    <source>
        <dbReference type="EMBL" id="QEH93954.1"/>
    </source>
</evidence>
<keyword evidence="5" id="KW-1185">Reference proteome</keyword>
<name>A0ABX5ZBH0_9MICO</name>
<feature type="compositionally biased region" description="Low complexity" evidence="1">
    <location>
        <begin position="177"/>
        <end position="218"/>
    </location>
</feature>
<proteinExistence type="predicted"/>
<feature type="signal peptide" evidence="3">
    <location>
        <begin position="1"/>
        <end position="28"/>
    </location>
</feature>
<accession>A0ABX5ZBH0</accession>
<feature type="region of interest" description="Disordered" evidence="1">
    <location>
        <begin position="118"/>
        <end position="225"/>
    </location>
</feature>
<feature type="transmembrane region" description="Helical" evidence="2">
    <location>
        <begin position="229"/>
        <end position="250"/>
    </location>
</feature>
<protein>
    <recommendedName>
        <fullName evidence="6">LPXTG cell wall anchor domain-containing protein</fullName>
    </recommendedName>
</protein>
<evidence type="ECO:0000256" key="3">
    <source>
        <dbReference type="SAM" id="SignalP"/>
    </source>
</evidence>
<keyword evidence="3" id="KW-0732">Signal</keyword>
<evidence type="ECO:0000313" key="5">
    <source>
        <dbReference type="Proteomes" id="UP000323565"/>
    </source>
</evidence>
<reference evidence="4 5" key="1">
    <citation type="submission" date="2019-08" db="EMBL/GenBank/DDBJ databases">
        <title>Dermacoccus abyssi strain HZAU 226, whole genome Nanopore sequencing project.</title>
        <authorList>
            <person name="Guo A."/>
            <person name="Zhang X."/>
            <person name="Ruan Y."/>
            <person name="Liu W."/>
            <person name="Chen Q."/>
            <person name="Gu L."/>
        </authorList>
    </citation>
    <scope>NUCLEOTIDE SEQUENCE [LARGE SCALE GENOMIC DNA]</scope>
    <source>
        <strain evidence="4 5">HZAU 226</strain>
    </source>
</reference>
<feature type="compositionally biased region" description="Low complexity" evidence="1">
    <location>
        <begin position="127"/>
        <end position="147"/>
    </location>
</feature>
<keyword evidence="2" id="KW-0812">Transmembrane</keyword>
<keyword evidence="2" id="KW-1133">Transmembrane helix</keyword>
<feature type="chain" id="PRO_5046562409" description="LPXTG cell wall anchor domain-containing protein" evidence="3">
    <location>
        <begin position="29"/>
        <end position="254"/>
    </location>
</feature>
<organism evidence="4 5">
    <name type="scientific">Dermacoccus abyssi</name>
    <dbReference type="NCBI Taxonomy" id="322596"/>
    <lineage>
        <taxon>Bacteria</taxon>
        <taxon>Bacillati</taxon>
        <taxon>Actinomycetota</taxon>
        <taxon>Actinomycetes</taxon>
        <taxon>Micrococcales</taxon>
        <taxon>Dermacoccaceae</taxon>
        <taxon>Dermacoccus</taxon>
    </lineage>
</organism>